<feature type="domain" description="Reverse transcriptase" evidence="1">
    <location>
        <begin position="169"/>
        <end position="415"/>
    </location>
</feature>
<dbReference type="SUPFAM" id="SSF56672">
    <property type="entry name" value="DNA/RNA polymerases"/>
    <property type="match status" value="1"/>
</dbReference>
<evidence type="ECO:0000313" key="2">
    <source>
        <dbReference type="EMBL" id="OLQ02636.1"/>
    </source>
</evidence>
<reference evidence="2 3" key="1">
    <citation type="submission" date="2016-02" db="EMBL/GenBank/DDBJ databases">
        <title>Genome analysis of coral dinoflagellate symbionts highlights evolutionary adaptations to a symbiotic lifestyle.</title>
        <authorList>
            <person name="Aranda M."/>
            <person name="Li Y."/>
            <person name="Liew Y.J."/>
            <person name="Baumgarten S."/>
            <person name="Simakov O."/>
            <person name="Wilson M."/>
            <person name="Piel J."/>
            <person name="Ashoor H."/>
            <person name="Bougouffa S."/>
            <person name="Bajic V.B."/>
            <person name="Ryu T."/>
            <person name="Ravasi T."/>
            <person name="Bayer T."/>
            <person name="Micklem G."/>
            <person name="Kim H."/>
            <person name="Bhak J."/>
            <person name="Lajeunesse T.C."/>
            <person name="Voolstra C.R."/>
        </authorList>
    </citation>
    <scope>NUCLEOTIDE SEQUENCE [LARGE SCALE GENOMIC DNA]</scope>
    <source>
        <strain evidence="2 3">CCMP2467</strain>
    </source>
</reference>
<proteinExistence type="predicted"/>
<comment type="caution">
    <text evidence="2">The sequence shown here is derived from an EMBL/GenBank/DDBJ whole genome shotgun (WGS) entry which is preliminary data.</text>
</comment>
<dbReference type="InterPro" id="IPR000477">
    <property type="entry name" value="RT_dom"/>
</dbReference>
<dbReference type="PROSITE" id="PS50878">
    <property type="entry name" value="RT_POL"/>
    <property type="match status" value="1"/>
</dbReference>
<evidence type="ECO:0000259" key="1">
    <source>
        <dbReference type="PROSITE" id="PS50878"/>
    </source>
</evidence>
<dbReference type="InterPro" id="IPR036397">
    <property type="entry name" value="RNaseH_sf"/>
</dbReference>
<dbReference type="AlphaFoldDB" id="A0A1Q9E5E1"/>
<dbReference type="InterPro" id="IPR012337">
    <property type="entry name" value="RNaseH-like_sf"/>
</dbReference>
<organism evidence="2 3">
    <name type="scientific">Symbiodinium microadriaticum</name>
    <name type="common">Dinoflagellate</name>
    <name type="synonym">Zooxanthella microadriatica</name>
    <dbReference type="NCBI Taxonomy" id="2951"/>
    <lineage>
        <taxon>Eukaryota</taxon>
        <taxon>Sar</taxon>
        <taxon>Alveolata</taxon>
        <taxon>Dinophyceae</taxon>
        <taxon>Suessiales</taxon>
        <taxon>Symbiodiniaceae</taxon>
        <taxon>Symbiodinium</taxon>
    </lineage>
</organism>
<dbReference type="GO" id="GO:0003676">
    <property type="term" value="F:nucleic acid binding"/>
    <property type="evidence" value="ECO:0007669"/>
    <property type="project" value="InterPro"/>
</dbReference>
<dbReference type="EMBL" id="LSRX01000259">
    <property type="protein sequence ID" value="OLQ02636.1"/>
    <property type="molecule type" value="Genomic_DNA"/>
</dbReference>
<accession>A0A1Q9E5E1</accession>
<sequence length="949" mass="105169">MCVLDENANTGNLTDLEKLLTSTIAEHSQRGVEDRLAQWKAQAKAPGLAKLFQSLSGKPRPGLLAVQGHDGKLTADPGAVQAHAQRQWSRKNHPALDDGLRQAYLQRVLPHIRPCLVDASVDDKFTMVELIAALNSCKGTAPGPGQWAADALLKVPPDALKLLLQLLQLICDTSVWPEALRFQEVTMIPKKPGSEDLRPISVTSIITRALEKMVLSRYKKWIQQVQPTDVTDVILSVESLIAEARSVDGHRLFRQSDLSNCFTRLDPQLCKQLAISFGMRPQHAATLFDMNRSRPAIIRAGAAVGDWCTPDRGMAQGDPISPMAAALMAGAHARVLKVEVPTASFFTFVDDRTLSTRTVQDMQSATELLTHLDQLSGQMEDPAKEEYACVGFSQEECRSFPDMNFQFLDLLGIRIFLQSDDWEVSPKASARWEELQTRVCRLRSLSRGLRLSREQLFAVVSATMGLFRWDAAWLLEEPPDLFKVTTSLELALQGRRRHAAWRHRGASWLVQPKGWLVEPHAIRWWSLVKLVQRLRFSQWSSVFMRAWSSEDGLSGCLASRIRDAYKSLGWQPTASPFTVRLPSGLCDLGMVSGATLGHALRHGWRSYMMRNYGPSARHISVDIPAIDVAPIHKFLALRQDPNPALSWRCAVAAEPNLERLAHLVDVDKHCSVCPGRPVGTTFHMMWECVKTAGLQRSFGLDLHSASLDLQGTPRDAWLQNAWSEFRSLPQQFSWTMAVVHSWIDELKACILQHPPLQRQGEFLMATDGSACHPADADCRQAACAVAWRSACGIQVWSRALEVETTVNAAELVAVVVGATAADAASFSPVRLLTDHAEIVRRSDLSTIPASAGKQVLWEAWFALVRGGSTSASWVPSHRKASQLDIPEEWRILNDHADIAAGRCAAAAAALKADWCAELRARRALAVKILQYKRAAFADSHALLLQSLRT</sequence>
<dbReference type="Proteomes" id="UP000186817">
    <property type="component" value="Unassembled WGS sequence"/>
</dbReference>
<dbReference type="Pfam" id="PF00078">
    <property type="entry name" value="RVT_1"/>
    <property type="match status" value="1"/>
</dbReference>
<protein>
    <recommendedName>
        <fullName evidence="1">Reverse transcriptase domain-containing protein</fullName>
    </recommendedName>
</protein>
<evidence type="ECO:0000313" key="3">
    <source>
        <dbReference type="Proteomes" id="UP000186817"/>
    </source>
</evidence>
<dbReference type="InterPro" id="IPR043502">
    <property type="entry name" value="DNA/RNA_pol_sf"/>
</dbReference>
<gene>
    <name evidence="2" type="ORF">AK812_SmicGene14499</name>
</gene>
<dbReference type="SUPFAM" id="SSF53098">
    <property type="entry name" value="Ribonuclease H-like"/>
    <property type="match status" value="1"/>
</dbReference>
<dbReference type="Gene3D" id="3.30.420.10">
    <property type="entry name" value="Ribonuclease H-like superfamily/Ribonuclease H"/>
    <property type="match status" value="1"/>
</dbReference>
<name>A0A1Q9E5E1_SYMMI</name>
<keyword evidence="3" id="KW-1185">Reference proteome</keyword>
<dbReference type="PANTHER" id="PTHR19446">
    <property type="entry name" value="REVERSE TRANSCRIPTASES"/>
    <property type="match status" value="1"/>
</dbReference>